<proteinExistence type="predicted"/>
<protein>
    <submittedName>
        <fullName evidence="1">Uncharacterized protein</fullName>
    </submittedName>
</protein>
<reference evidence="1 2" key="1">
    <citation type="submission" date="2017-12" db="EMBL/GenBank/DDBJ databases">
        <title>Characterization of six clinical isolates of Enterochimera gen. nov., a novel genus of the Yersiniaciae family and the three species Enterochimera arupensis sp. nov., Enterochimera coloradensis sp. nov, and Enterochimera californica sp. nov.</title>
        <authorList>
            <person name="Rossi A."/>
            <person name="Fisher M."/>
        </authorList>
    </citation>
    <scope>NUCLEOTIDE SEQUENCE [LARGE SCALE GENOMIC DNA]</scope>
    <source>
        <strain evidence="2">2015-Iso6</strain>
    </source>
</reference>
<evidence type="ECO:0000313" key="2">
    <source>
        <dbReference type="Proteomes" id="UP000234240"/>
    </source>
</evidence>
<organism evidence="1 2">
    <name type="scientific">Chimaeribacter californicus</name>
    <dbReference type="NCBI Taxonomy" id="2060067"/>
    <lineage>
        <taxon>Bacteria</taxon>
        <taxon>Pseudomonadati</taxon>
        <taxon>Pseudomonadota</taxon>
        <taxon>Gammaproteobacteria</taxon>
        <taxon>Enterobacterales</taxon>
        <taxon>Yersiniaceae</taxon>
        <taxon>Chimaeribacter</taxon>
    </lineage>
</organism>
<name>A0A2N5EF84_9GAMM</name>
<comment type="caution">
    <text evidence="1">The sequence shown here is derived from an EMBL/GenBank/DDBJ whole genome shotgun (WGS) entry which is preliminary data.</text>
</comment>
<gene>
    <name evidence="1" type="ORF">CYR55_04620</name>
</gene>
<sequence length="78" mass="9244">MGEFKEAATGVTAGLKVIMRFHLRQCVPWRENQREIFWRECSFNVTTLIESKHRYLLILAVCKVKRKYYAASEKKHPT</sequence>
<dbReference type="AlphaFoldDB" id="A0A2N5EF84"/>
<keyword evidence="2" id="KW-1185">Reference proteome</keyword>
<dbReference type="Proteomes" id="UP000234240">
    <property type="component" value="Unassembled WGS sequence"/>
</dbReference>
<accession>A0A2N5EF84</accession>
<evidence type="ECO:0000313" key="1">
    <source>
        <dbReference type="EMBL" id="PLR41189.1"/>
    </source>
</evidence>
<dbReference type="EMBL" id="PJZF01000002">
    <property type="protein sequence ID" value="PLR41189.1"/>
    <property type="molecule type" value="Genomic_DNA"/>
</dbReference>